<reference evidence="2 3" key="1">
    <citation type="journal article" date="2017" name="Environ. Sci. Technol.">
        <title>Organohalide Respiration with Chlorinated Ethenes under Low pH Conditions.</title>
        <authorList>
            <person name="Yang Y."/>
            <person name="Capiro N.L."/>
            <person name="Marcet T.F."/>
            <person name="Yan J."/>
            <person name="Pennell K.D."/>
            <person name="Loffler F.E."/>
        </authorList>
    </citation>
    <scope>NUCLEOTIDE SEQUENCE [LARGE SCALE GENOMIC DNA]</scope>
    <source>
        <strain evidence="2 3">ACSDCE</strain>
    </source>
</reference>
<evidence type="ECO:0000313" key="3">
    <source>
        <dbReference type="Proteomes" id="UP000502831"/>
    </source>
</evidence>
<organism evidence="2 3">
    <name type="scientific">Sulfurospirillum diekertiae</name>
    <dbReference type="NCBI Taxonomy" id="1854492"/>
    <lineage>
        <taxon>Bacteria</taxon>
        <taxon>Pseudomonadati</taxon>
        <taxon>Campylobacterota</taxon>
        <taxon>Epsilonproteobacteria</taxon>
        <taxon>Campylobacterales</taxon>
        <taxon>Sulfurospirillaceae</taxon>
        <taxon>Sulfurospirillum</taxon>
    </lineage>
</organism>
<proteinExistence type="predicted"/>
<keyword evidence="1" id="KW-0732">Signal</keyword>
<sequence>MNLFKSFCFLSILMTPFVSAADFQDKYLSCTLVDDNGKTISEREAKGRNEFNIDVVFKQSEAIFKNETFPYSTTTNGGDRYSKCNLFRGCEKLIFNSSSNIFFFIETNTEGKATSQSLYKCTSRDKTLFDTGSEMKLKLKSLF</sequence>
<evidence type="ECO:0000256" key="1">
    <source>
        <dbReference type="SAM" id="SignalP"/>
    </source>
</evidence>
<feature type="chain" id="PRO_5041642030" evidence="1">
    <location>
        <begin position="21"/>
        <end position="143"/>
    </location>
</feature>
<accession>A0AA92FFT6</accession>
<name>A0AA92FFT6_9BACT</name>
<dbReference type="EMBL" id="CP039734">
    <property type="protein sequence ID" value="QIR75223.1"/>
    <property type="molecule type" value="Genomic_DNA"/>
</dbReference>
<dbReference type="AlphaFoldDB" id="A0AA92FFT6"/>
<feature type="signal peptide" evidence="1">
    <location>
        <begin position="1"/>
        <end position="20"/>
    </location>
</feature>
<dbReference type="RefSeq" id="WP_167749299.1">
    <property type="nucleotide sequence ID" value="NZ_CP039734.2"/>
</dbReference>
<protein>
    <submittedName>
        <fullName evidence="2">Uncharacterized protein</fullName>
    </submittedName>
</protein>
<evidence type="ECO:0000313" key="2">
    <source>
        <dbReference type="EMBL" id="QIR75223.1"/>
    </source>
</evidence>
<dbReference type="Proteomes" id="UP000502831">
    <property type="component" value="Chromosome"/>
</dbReference>
<gene>
    <name evidence="2" type="ORF">FA584_02910</name>
</gene>